<dbReference type="AlphaFoldDB" id="A0AAD9V002"/>
<name>A0AAD9V002_ACRCE</name>
<dbReference type="Proteomes" id="UP001249851">
    <property type="component" value="Unassembled WGS sequence"/>
</dbReference>
<feature type="region of interest" description="Disordered" evidence="1">
    <location>
        <begin position="71"/>
        <end position="113"/>
    </location>
</feature>
<evidence type="ECO:0000313" key="3">
    <source>
        <dbReference type="Proteomes" id="UP001249851"/>
    </source>
</evidence>
<evidence type="ECO:0000313" key="2">
    <source>
        <dbReference type="EMBL" id="KAK2556156.1"/>
    </source>
</evidence>
<protein>
    <submittedName>
        <fullName evidence="2">Uncharacterized protein</fullName>
    </submittedName>
</protein>
<reference evidence="2" key="1">
    <citation type="journal article" date="2023" name="G3 (Bethesda)">
        <title>Whole genome assembly and annotation of the endangered Caribbean coral Acropora cervicornis.</title>
        <authorList>
            <person name="Selwyn J.D."/>
            <person name="Vollmer S.V."/>
        </authorList>
    </citation>
    <scope>NUCLEOTIDE SEQUENCE</scope>
    <source>
        <strain evidence="2">K2</strain>
    </source>
</reference>
<evidence type="ECO:0000256" key="1">
    <source>
        <dbReference type="SAM" id="MobiDB-lite"/>
    </source>
</evidence>
<comment type="caution">
    <text evidence="2">The sequence shown here is derived from an EMBL/GenBank/DDBJ whole genome shotgun (WGS) entry which is preliminary data.</text>
</comment>
<keyword evidence="3" id="KW-1185">Reference proteome</keyword>
<accession>A0AAD9V002</accession>
<gene>
    <name evidence="2" type="ORF">P5673_021738</name>
</gene>
<proteinExistence type="predicted"/>
<reference evidence="2" key="2">
    <citation type="journal article" date="2023" name="Science">
        <title>Genomic signatures of disease resistance in endangered staghorn corals.</title>
        <authorList>
            <person name="Vollmer S.V."/>
            <person name="Selwyn J.D."/>
            <person name="Despard B.A."/>
            <person name="Roesel C.L."/>
        </authorList>
    </citation>
    <scope>NUCLEOTIDE SEQUENCE</scope>
    <source>
        <strain evidence="2">K2</strain>
    </source>
</reference>
<organism evidence="2 3">
    <name type="scientific">Acropora cervicornis</name>
    <name type="common">Staghorn coral</name>
    <dbReference type="NCBI Taxonomy" id="6130"/>
    <lineage>
        <taxon>Eukaryota</taxon>
        <taxon>Metazoa</taxon>
        <taxon>Cnidaria</taxon>
        <taxon>Anthozoa</taxon>
        <taxon>Hexacorallia</taxon>
        <taxon>Scleractinia</taxon>
        <taxon>Astrocoeniina</taxon>
        <taxon>Acroporidae</taxon>
        <taxon>Acropora</taxon>
    </lineage>
</organism>
<dbReference type="EMBL" id="JARQWQ010000057">
    <property type="protein sequence ID" value="KAK2556156.1"/>
    <property type="molecule type" value="Genomic_DNA"/>
</dbReference>
<sequence>MMIKARRPADPNGSSSQFRDRYMVNCYHKLRSEDVNFTWHFFTTSYGKGVVLRAVSSRRLPVVADAVSLAKLGGPHKKSNSDSEESDDPTSSGLSELDEGDEVYNFDSGDEEM</sequence>
<feature type="compositionally biased region" description="Acidic residues" evidence="1">
    <location>
        <begin position="96"/>
        <end position="113"/>
    </location>
</feature>